<dbReference type="PANTHER" id="PTHR43280">
    <property type="entry name" value="ARAC-FAMILY TRANSCRIPTIONAL REGULATOR"/>
    <property type="match status" value="1"/>
</dbReference>
<proteinExistence type="predicted"/>
<dbReference type="Proteomes" id="UP001629059">
    <property type="component" value="Unassembled WGS sequence"/>
</dbReference>
<name>A0ABW8YA43_9FLAO</name>
<keyword evidence="2" id="KW-0238">DNA-binding</keyword>
<dbReference type="Pfam" id="PF12833">
    <property type="entry name" value="HTH_18"/>
    <property type="match status" value="1"/>
</dbReference>
<dbReference type="PANTHER" id="PTHR43280:SF2">
    <property type="entry name" value="HTH-TYPE TRANSCRIPTIONAL REGULATOR EXSA"/>
    <property type="match status" value="1"/>
</dbReference>
<dbReference type="InterPro" id="IPR003313">
    <property type="entry name" value="AraC-bd"/>
</dbReference>
<dbReference type="InterPro" id="IPR018060">
    <property type="entry name" value="HTH_AraC"/>
</dbReference>
<dbReference type="EMBL" id="JBELQB010000003">
    <property type="protein sequence ID" value="MFL9836697.1"/>
    <property type="molecule type" value="Genomic_DNA"/>
</dbReference>
<keyword evidence="6" id="KW-1185">Reference proteome</keyword>
<reference evidence="5 6" key="1">
    <citation type="submission" date="2024-06" db="EMBL/GenBank/DDBJ databases">
        <authorList>
            <person name="Kaempfer P."/>
            <person name="Viver T."/>
        </authorList>
    </citation>
    <scope>NUCLEOTIDE SEQUENCE [LARGE SCALE GENOMIC DNA]</scope>
    <source>
        <strain evidence="5 6">ST-75</strain>
    </source>
</reference>
<dbReference type="InterPro" id="IPR037923">
    <property type="entry name" value="HTH-like"/>
</dbReference>
<dbReference type="Gene3D" id="1.10.10.60">
    <property type="entry name" value="Homeodomain-like"/>
    <property type="match status" value="2"/>
</dbReference>
<keyword evidence="3" id="KW-0804">Transcription</keyword>
<protein>
    <submittedName>
        <fullName evidence="5">Helix-turn-helix domain-containing protein</fullName>
    </submittedName>
</protein>
<feature type="domain" description="HTH araC/xylS-type" evidence="4">
    <location>
        <begin position="178"/>
        <end position="268"/>
    </location>
</feature>
<dbReference type="InterPro" id="IPR009057">
    <property type="entry name" value="Homeodomain-like_sf"/>
</dbReference>
<dbReference type="SUPFAM" id="SSF46689">
    <property type="entry name" value="Homeodomain-like"/>
    <property type="match status" value="1"/>
</dbReference>
<keyword evidence="1" id="KW-0805">Transcription regulation</keyword>
<gene>
    <name evidence="5" type="ORF">ABS768_04255</name>
</gene>
<dbReference type="InterPro" id="IPR014710">
    <property type="entry name" value="RmlC-like_jellyroll"/>
</dbReference>
<dbReference type="PROSITE" id="PS01124">
    <property type="entry name" value="HTH_ARAC_FAMILY_2"/>
    <property type="match status" value="1"/>
</dbReference>
<sequence>MHIENSLQPFDIEKEVLTEWSRRPHQHNFFELVFIERGTGKQCINSNILPYKDESIFLLPPYDCHSFEIESATTFVFIRFNALFFKEDKRTMMDYSQWFSNLHYILSSYNRIPGDIIHSDSDRAVIISLIRSMQLEKEQNNYSESILRTNMVAMLNILIRNFENRFLEKHQDKDMQTRDVLQYIQYNLFDNSKLKTGVIASEFNLSPNYVGEYFKKKTGESLKEYILKARVNVAQSRIEYSGQSLKEIAYDLGFTDASHMTKVIKKYYDDAGTSCSTFA</sequence>
<evidence type="ECO:0000256" key="3">
    <source>
        <dbReference type="ARBA" id="ARBA00023163"/>
    </source>
</evidence>
<dbReference type="SUPFAM" id="SSF51215">
    <property type="entry name" value="Regulatory protein AraC"/>
    <property type="match status" value="1"/>
</dbReference>
<evidence type="ECO:0000256" key="2">
    <source>
        <dbReference type="ARBA" id="ARBA00023125"/>
    </source>
</evidence>
<dbReference type="Gene3D" id="2.60.120.10">
    <property type="entry name" value="Jelly Rolls"/>
    <property type="match status" value="1"/>
</dbReference>
<organism evidence="5 6">
    <name type="scientific">Flavobacterium rhizophilum</name>
    <dbReference type="NCBI Taxonomy" id="3163296"/>
    <lineage>
        <taxon>Bacteria</taxon>
        <taxon>Pseudomonadati</taxon>
        <taxon>Bacteroidota</taxon>
        <taxon>Flavobacteriia</taxon>
        <taxon>Flavobacteriales</taxon>
        <taxon>Flavobacteriaceae</taxon>
        <taxon>Flavobacterium</taxon>
    </lineage>
</organism>
<evidence type="ECO:0000256" key="1">
    <source>
        <dbReference type="ARBA" id="ARBA00023015"/>
    </source>
</evidence>
<evidence type="ECO:0000313" key="6">
    <source>
        <dbReference type="Proteomes" id="UP001629059"/>
    </source>
</evidence>
<evidence type="ECO:0000259" key="4">
    <source>
        <dbReference type="PROSITE" id="PS01124"/>
    </source>
</evidence>
<dbReference type="RefSeq" id="WP_408073728.1">
    <property type="nucleotide sequence ID" value="NZ_JBELQB010000003.1"/>
</dbReference>
<evidence type="ECO:0000313" key="5">
    <source>
        <dbReference type="EMBL" id="MFL9836697.1"/>
    </source>
</evidence>
<dbReference type="Pfam" id="PF02311">
    <property type="entry name" value="AraC_binding"/>
    <property type="match status" value="1"/>
</dbReference>
<dbReference type="SMART" id="SM00342">
    <property type="entry name" value="HTH_ARAC"/>
    <property type="match status" value="1"/>
</dbReference>
<accession>A0ABW8YA43</accession>
<comment type="caution">
    <text evidence="5">The sequence shown here is derived from an EMBL/GenBank/DDBJ whole genome shotgun (WGS) entry which is preliminary data.</text>
</comment>